<organism evidence="12 13">
    <name type="scientific">Marinomonas communis</name>
    <dbReference type="NCBI Taxonomy" id="28254"/>
    <lineage>
        <taxon>Bacteria</taxon>
        <taxon>Pseudomonadati</taxon>
        <taxon>Pseudomonadota</taxon>
        <taxon>Gammaproteobacteria</taxon>
        <taxon>Oceanospirillales</taxon>
        <taxon>Oceanospirillaceae</taxon>
        <taxon>Marinomonas</taxon>
    </lineage>
</organism>
<comment type="domain">
    <text evidence="9">The HXXXXD motif is essential for acyltransferase activity and may constitute the binding site for the phosphate moiety of the glycerol-3-phosphate.</text>
</comment>
<keyword evidence="10" id="KW-1133">Transmembrane helix</keyword>
<evidence type="ECO:0000256" key="3">
    <source>
        <dbReference type="ARBA" id="ARBA00005189"/>
    </source>
</evidence>
<comment type="similarity">
    <text evidence="4 9">Belongs to the 1-acyl-sn-glycerol-3-phosphate acyltransferase family.</text>
</comment>
<dbReference type="InterPro" id="IPR004552">
    <property type="entry name" value="AGP_acyltrans"/>
</dbReference>
<name>A0A4R6X7S7_9GAMM</name>
<dbReference type="GO" id="GO:0005886">
    <property type="term" value="C:plasma membrane"/>
    <property type="evidence" value="ECO:0007669"/>
    <property type="project" value="TreeGrafter"/>
</dbReference>
<evidence type="ECO:0000256" key="9">
    <source>
        <dbReference type="RuleBase" id="RU361267"/>
    </source>
</evidence>
<keyword evidence="9" id="KW-0443">Lipid metabolism</keyword>
<keyword evidence="9" id="KW-1208">Phospholipid metabolism</keyword>
<evidence type="ECO:0000313" key="12">
    <source>
        <dbReference type="EMBL" id="TDR06177.1"/>
    </source>
</evidence>
<sequence>MIALFRLVALFFLIVLVTAGGLVMSLFLALSKDRVYYIAKAFAPVAKLFGLRVYKHVSYKAYDVPQAVYIANHQNNYDLFTFSHVVPHSTVTVGKSTLKWIPFFGWLYWATGNFLIHRNDRNKAIATIAQIVEKMRDTGLSIWMFPEGTRSRGRGFLPFKRGAFHAAIQAGVPIVPIVCSSTHGQVKLNRRDNGAVKVEVLDPIYTKGLTEADIPELVSQCETLMQQKQQELDEQLAILDR</sequence>
<dbReference type="NCBIfam" id="TIGR00530">
    <property type="entry name" value="AGP_acyltrn"/>
    <property type="match status" value="1"/>
</dbReference>
<evidence type="ECO:0000256" key="1">
    <source>
        <dbReference type="ARBA" id="ARBA00001141"/>
    </source>
</evidence>
<keyword evidence="10" id="KW-0812">Transmembrane</keyword>
<dbReference type="GO" id="GO:0006654">
    <property type="term" value="P:phosphatidic acid biosynthetic process"/>
    <property type="evidence" value="ECO:0007669"/>
    <property type="project" value="TreeGrafter"/>
</dbReference>
<dbReference type="CDD" id="cd07989">
    <property type="entry name" value="LPLAT_AGPAT-like"/>
    <property type="match status" value="1"/>
</dbReference>
<dbReference type="PANTHER" id="PTHR10434">
    <property type="entry name" value="1-ACYL-SN-GLYCEROL-3-PHOSPHATE ACYLTRANSFERASE"/>
    <property type="match status" value="1"/>
</dbReference>
<evidence type="ECO:0000256" key="2">
    <source>
        <dbReference type="ARBA" id="ARBA00004728"/>
    </source>
</evidence>
<dbReference type="UniPathway" id="UPA00557">
    <property type="reaction ID" value="UER00613"/>
</dbReference>
<evidence type="ECO:0000256" key="8">
    <source>
        <dbReference type="ARBA" id="ARBA00023315"/>
    </source>
</evidence>
<feature type="domain" description="Phospholipid/glycerol acyltransferase" evidence="11">
    <location>
        <begin position="67"/>
        <end position="182"/>
    </location>
</feature>
<dbReference type="GO" id="GO:0016024">
    <property type="term" value="P:CDP-diacylglycerol biosynthetic process"/>
    <property type="evidence" value="ECO:0007669"/>
    <property type="project" value="UniProtKB-UniPathway"/>
</dbReference>
<keyword evidence="7 9" id="KW-0808">Transferase</keyword>
<dbReference type="SMART" id="SM00563">
    <property type="entry name" value="PlsC"/>
    <property type="match status" value="1"/>
</dbReference>
<evidence type="ECO:0000256" key="7">
    <source>
        <dbReference type="ARBA" id="ARBA00022679"/>
    </source>
</evidence>
<proteinExistence type="inferred from homology"/>
<dbReference type="Proteomes" id="UP000295729">
    <property type="component" value="Unassembled WGS sequence"/>
</dbReference>
<dbReference type="EMBL" id="SNZA01000006">
    <property type="protein sequence ID" value="TDR06177.1"/>
    <property type="molecule type" value="Genomic_DNA"/>
</dbReference>
<comment type="catalytic activity">
    <reaction evidence="1 9">
        <text>a 1-acyl-sn-glycero-3-phosphate + an acyl-CoA = a 1,2-diacyl-sn-glycero-3-phosphate + CoA</text>
        <dbReference type="Rhea" id="RHEA:19709"/>
        <dbReference type="ChEBI" id="CHEBI:57287"/>
        <dbReference type="ChEBI" id="CHEBI:57970"/>
        <dbReference type="ChEBI" id="CHEBI:58342"/>
        <dbReference type="ChEBI" id="CHEBI:58608"/>
        <dbReference type="EC" id="2.3.1.51"/>
    </reaction>
</comment>
<evidence type="ECO:0000256" key="5">
    <source>
        <dbReference type="ARBA" id="ARBA00013211"/>
    </source>
</evidence>
<dbReference type="SUPFAM" id="SSF69593">
    <property type="entry name" value="Glycerol-3-phosphate (1)-acyltransferase"/>
    <property type="match status" value="1"/>
</dbReference>
<evidence type="ECO:0000256" key="4">
    <source>
        <dbReference type="ARBA" id="ARBA00008655"/>
    </source>
</evidence>
<dbReference type="AlphaFoldDB" id="A0A4R6X7S7"/>
<keyword evidence="9" id="KW-0444">Lipid biosynthesis</keyword>
<comment type="caution">
    <text evidence="12">The sequence shown here is derived from an EMBL/GenBank/DDBJ whole genome shotgun (WGS) entry which is preliminary data.</text>
</comment>
<dbReference type="GO" id="GO:0003841">
    <property type="term" value="F:1-acylglycerol-3-phosphate O-acyltransferase activity"/>
    <property type="evidence" value="ECO:0007669"/>
    <property type="project" value="UniProtKB-UniRule"/>
</dbReference>
<protein>
    <recommendedName>
        <fullName evidence="6 9">1-acyl-sn-glycerol-3-phosphate acyltransferase</fullName>
        <ecNumber evidence="5 9">2.3.1.51</ecNumber>
    </recommendedName>
</protein>
<dbReference type="OrthoDB" id="5290997at2"/>
<feature type="transmembrane region" description="Helical" evidence="10">
    <location>
        <begin position="7"/>
        <end position="29"/>
    </location>
</feature>
<dbReference type="EC" id="2.3.1.51" evidence="5 9"/>
<dbReference type="InterPro" id="IPR002123">
    <property type="entry name" value="Plipid/glycerol_acylTrfase"/>
</dbReference>
<keyword evidence="9" id="KW-0594">Phospholipid biosynthesis</keyword>
<dbReference type="RefSeq" id="WP_133564418.1">
    <property type="nucleotide sequence ID" value="NZ_SNZA01000006.1"/>
</dbReference>
<keyword evidence="13" id="KW-1185">Reference proteome</keyword>
<evidence type="ECO:0000259" key="11">
    <source>
        <dbReference type="SMART" id="SM00563"/>
    </source>
</evidence>
<dbReference type="PANTHER" id="PTHR10434:SF11">
    <property type="entry name" value="1-ACYL-SN-GLYCEROL-3-PHOSPHATE ACYLTRANSFERASE"/>
    <property type="match status" value="1"/>
</dbReference>
<keyword evidence="10" id="KW-0472">Membrane</keyword>
<reference evidence="12 13" key="1">
    <citation type="submission" date="2019-03" db="EMBL/GenBank/DDBJ databases">
        <title>Genomic Encyclopedia of Type Strains, Phase IV (KMG-IV): sequencing the most valuable type-strain genomes for metagenomic binning, comparative biology and taxonomic classification.</title>
        <authorList>
            <person name="Goeker M."/>
        </authorList>
    </citation>
    <scope>NUCLEOTIDE SEQUENCE [LARGE SCALE GENOMIC DNA]</scope>
    <source>
        <strain evidence="12 13">DSM 5604</strain>
    </source>
</reference>
<evidence type="ECO:0000313" key="13">
    <source>
        <dbReference type="Proteomes" id="UP000295729"/>
    </source>
</evidence>
<accession>A0A4R6X7S7</accession>
<comment type="pathway">
    <text evidence="3">Lipid metabolism.</text>
</comment>
<comment type="pathway">
    <text evidence="2">Phospholipid metabolism; CDP-diacylglycerol biosynthesis; CDP-diacylglycerol from sn-glycerol 3-phosphate: step 2/3.</text>
</comment>
<gene>
    <name evidence="12" type="ORF">C8D85_3107</name>
</gene>
<dbReference type="Pfam" id="PF01553">
    <property type="entry name" value="Acyltransferase"/>
    <property type="match status" value="1"/>
</dbReference>
<evidence type="ECO:0000256" key="6">
    <source>
        <dbReference type="ARBA" id="ARBA00016139"/>
    </source>
</evidence>
<keyword evidence="8 9" id="KW-0012">Acyltransferase</keyword>
<evidence type="ECO:0000256" key="10">
    <source>
        <dbReference type="SAM" id="Phobius"/>
    </source>
</evidence>